<reference evidence="1" key="1">
    <citation type="submission" date="2021-05" db="EMBL/GenBank/DDBJ databases">
        <authorList>
            <person name="Scholz U."/>
            <person name="Mascher M."/>
            <person name="Fiebig A."/>
        </authorList>
    </citation>
    <scope>NUCLEOTIDE SEQUENCE [LARGE SCALE GENOMIC DNA]</scope>
</reference>
<sequence>MADGVGAAPDLERWVACAVALTRLPAVGSEVYYFAQGHAEQWPSLPAPQAPHHPMRACTIQSIECFTAGEQPYARISLRPGNHSEEPSADTRPNADSFVYFPKRLVQGDIQRSYLAVPKLCVDSMLPVLQGRNDSQAIAMSDLNGQAYQFQYKLGENGKHGLSGGWARFLGDRRLGFGDTVLFIRRTADRSFVIEARHQAPVVDPRVPKPLAELEDTSLLAAHGTPFTVTYYPGKGSGSPFVVPRGAVDEAMSKQWDAGMEVLLRPRDVVLQASRGGHGAPVDDVATGTIKEVNPHLVWRNLQIDLDSSGSSSQATNKNMWDVQSMKNQAPSSNKIKLSKDLQLSGDDGQGPSTLTLMGVPVNTT</sequence>
<evidence type="ECO:0000313" key="1">
    <source>
        <dbReference type="EnsemblPlants" id="AVESA.00010b.r2.7DG1347820.1.CDS"/>
    </source>
</evidence>
<accession>A0ACD6ACE8</accession>
<proteinExistence type="predicted"/>
<name>A0ACD6ACE8_AVESA</name>
<organism evidence="1 2">
    <name type="scientific">Avena sativa</name>
    <name type="common">Oat</name>
    <dbReference type="NCBI Taxonomy" id="4498"/>
    <lineage>
        <taxon>Eukaryota</taxon>
        <taxon>Viridiplantae</taxon>
        <taxon>Streptophyta</taxon>
        <taxon>Embryophyta</taxon>
        <taxon>Tracheophyta</taxon>
        <taxon>Spermatophyta</taxon>
        <taxon>Magnoliopsida</taxon>
        <taxon>Liliopsida</taxon>
        <taxon>Poales</taxon>
        <taxon>Poaceae</taxon>
        <taxon>BOP clade</taxon>
        <taxon>Pooideae</taxon>
        <taxon>Poodae</taxon>
        <taxon>Poeae</taxon>
        <taxon>Poeae Chloroplast Group 1 (Aveneae type)</taxon>
        <taxon>Aveninae</taxon>
        <taxon>Avena</taxon>
    </lineage>
</organism>
<evidence type="ECO:0000313" key="2">
    <source>
        <dbReference type="Proteomes" id="UP001732700"/>
    </source>
</evidence>
<protein>
    <submittedName>
        <fullName evidence="1">Uncharacterized protein</fullName>
    </submittedName>
</protein>
<dbReference type="Proteomes" id="UP001732700">
    <property type="component" value="Chromosome 7D"/>
</dbReference>
<reference evidence="1" key="2">
    <citation type="submission" date="2025-09" db="UniProtKB">
        <authorList>
            <consortium name="EnsemblPlants"/>
        </authorList>
    </citation>
    <scope>IDENTIFICATION</scope>
</reference>
<keyword evidence="2" id="KW-1185">Reference proteome</keyword>
<dbReference type="EnsemblPlants" id="AVESA.00010b.r2.7DG1347820.1">
    <property type="protein sequence ID" value="AVESA.00010b.r2.7DG1347820.1.CDS"/>
    <property type="gene ID" value="AVESA.00010b.r2.7DG1347820"/>
</dbReference>